<accession>A0ACD3B0H5</accession>
<keyword evidence="2" id="KW-1185">Reference proteome</keyword>
<gene>
    <name evidence="1" type="ORF">BDN72DRAFT_487838</name>
</gene>
<name>A0ACD3B0H5_9AGAR</name>
<proteinExistence type="predicted"/>
<protein>
    <submittedName>
        <fullName evidence="1">Uncharacterized protein</fullName>
    </submittedName>
</protein>
<dbReference type="Proteomes" id="UP000308600">
    <property type="component" value="Unassembled WGS sequence"/>
</dbReference>
<evidence type="ECO:0000313" key="1">
    <source>
        <dbReference type="EMBL" id="TFK71099.1"/>
    </source>
</evidence>
<evidence type="ECO:0000313" key="2">
    <source>
        <dbReference type="Proteomes" id="UP000308600"/>
    </source>
</evidence>
<organism evidence="1 2">
    <name type="scientific">Pluteus cervinus</name>
    <dbReference type="NCBI Taxonomy" id="181527"/>
    <lineage>
        <taxon>Eukaryota</taxon>
        <taxon>Fungi</taxon>
        <taxon>Dikarya</taxon>
        <taxon>Basidiomycota</taxon>
        <taxon>Agaricomycotina</taxon>
        <taxon>Agaricomycetes</taxon>
        <taxon>Agaricomycetidae</taxon>
        <taxon>Agaricales</taxon>
        <taxon>Pluteineae</taxon>
        <taxon>Pluteaceae</taxon>
        <taxon>Pluteus</taxon>
    </lineage>
</organism>
<sequence length="150" mass="16936">MAGVSMARKLVGLEEAAAVQPVRMMTIERKQAMILTFHQHQYLRRSTRTVSSIGSRRGLCRSKSPPNAGVYLLDVLTCITSPHLTSLHFRIHQSHYRLLLNPSFAAVDSSTQNLFPASMQPIKPPPSPLPFSLTRIYVDITKLRHRQTFI</sequence>
<dbReference type="EMBL" id="ML208303">
    <property type="protein sequence ID" value="TFK71099.1"/>
    <property type="molecule type" value="Genomic_DNA"/>
</dbReference>
<reference evidence="1 2" key="1">
    <citation type="journal article" date="2019" name="Nat. Ecol. Evol.">
        <title>Megaphylogeny resolves global patterns of mushroom evolution.</title>
        <authorList>
            <person name="Varga T."/>
            <person name="Krizsan K."/>
            <person name="Foldi C."/>
            <person name="Dima B."/>
            <person name="Sanchez-Garcia M."/>
            <person name="Sanchez-Ramirez S."/>
            <person name="Szollosi G.J."/>
            <person name="Szarkandi J.G."/>
            <person name="Papp V."/>
            <person name="Albert L."/>
            <person name="Andreopoulos W."/>
            <person name="Angelini C."/>
            <person name="Antonin V."/>
            <person name="Barry K.W."/>
            <person name="Bougher N.L."/>
            <person name="Buchanan P."/>
            <person name="Buyck B."/>
            <person name="Bense V."/>
            <person name="Catcheside P."/>
            <person name="Chovatia M."/>
            <person name="Cooper J."/>
            <person name="Damon W."/>
            <person name="Desjardin D."/>
            <person name="Finy P."/>
            <person name="Geml J."/>
            <person name="Haridas S."/>
            <person name="Hughes K."/>
            <person name="Justo A."/>
            <person name="Karasinski D."/>
            <person name="Kautmanova I."/>
            <person name="Kiss B."/>
            <person name="Kocsube S."/>
            <person name="Kotiranta H."/>
            <person name="LaButti K.M."/>
            <person name="Lechner B.E."/>
            <person name="Liimatainen K."/>
            <person name="Lipzen A."/>
            <person name="Lukacs Z."/>
            <person name="Mihaltcheva S."/>
            <person name="Morgado L.N."/>
            <person name="Niskanen T."/>
            <person name="Noordeloos M.E."/>
            <person name="Ohm R.A."/>
            <person name="Ortiz-Santana B."/>
            <person name="Ovrebo C."/>
            <person name="Racz N."/>
            <person name="Riley R."/>
            <person name="Savchenko A."/>
            <person name="Shiryaev A."/>
            <person name="Soop K."/>
            <person name="Spirin V."/>
            <person name="Szebenyi C."/>
            <person name="Tomsovsky M."/>
            <person name="Tulloss R.E."/>
            <person name="Uehling J."/>
            <person name="Grigoriev I.V."/>
            <person name="Vagvolgyi C."/>
            <person name="Papp T."/>
            <person name="Martin F.M."/>
            <person name="Miettinen O."/>
            <person name="Hibbett D.S."/>
            <person name="Nagy L.G."/>
        </authorList>
    </citation>
    <scope>NUCLEOTIDE SEQUENCE [LARGE SCALE GENOMIC DNA]</scope>
    <source>
        <strain evidence="1 2">NL-1719</strain>
    </source>
</reference>